<dbReference type="PANTHER" id="PTHR13376">
    <property type="entry name" value="INTRAFLAGELLAR TRANSPORT PROTEIN 46 HOMOLOG"/>
    <property type="match status" value="1"/>
</dbReference>
<reference evidence="10" key="1">
    <citation type="submission" date="2019-12" db="UniProtKB">
        <authorList>
            <consortium name="WormBaseParasite"/>
        </authorList>
    </citation>
    <scope>IDENTIFICATION</scope>
</reference>
<evidence type="ECO:0000313" key="10">
    <source>
        <dbReference type="WBParaSite" id="TMUE_2000010687.1"/>
    </source>
</evidence>
<evidence type="ECO:0000256" key="4">
    <source>
        <dbReference type="ARBA" id="ARBA00022490"/>
    </source>
</evidence>
<comment type="similarity">
    <text evidence="2">Belongs to the IFT46 family.</text>
</comment>
<evidence type="ECO:0000256" key="7">
    <source>
        <dbReference type="ARBA" id="ARBA00023273"/>
    </source>
</evidence>
<dbReference type="GO" id="GO:0030992">
    <property type="term" value="C:intraciliary transport particle B"/>
    <property type="evidence" value="ECO:0007669"/>
    <property type="project" value="TreeGrafter"/>
</dbReference>
<feature type="region of interest" description="Disordered" evidence="8">
    <location>
        <begin position="122"/>
        <end position="143"/>
    </location>
</feature>
<accession>A0A5S6QUW6</accession>
<evidence type="ECO:0000256" key="2">
    <source>
        <dbReference type="ARBA" id="ARBA00007700"/>
    </source>
</evidence>
<protein>
    <recommendedName>
        <fullName evidence="3">Intraflagellar transport protein 46 homolog</fullName>
    </recommendedName>
</protein>
<name>A0A5S6QUW6_TRIMR</name>
<evidence type="ECO:0000256" key="8">
    <source>
        <dbReference type="SAM" id="MobiDB-lite"/>
    </source>
</evidence>
<evidence type="ECO:0000256" key="6">
    <source>
        <dbReference type="ARBA" id="ARBA00023212"/>
    </source>
</evidence>
<keyword evidence="9" id="KW-1185">Reference proteome</keyword>
<dbReference type="InterPro" id="IPR022088">
    <property type="entry name" value="Intraflagellar_transp_cmplxB"/>
</dbReference>
<dbReference type="PANTHER" id="PTHR13376:SF0">
    <property type="entry name" value="INTRAFLAGELLAR TRANSPORT PROTEIN 46 HOMOLOG"/>
    <property type="match status" value="1"/>
</dbReference>
<dbReference type="Proteomes" id="UP000046395">
    <property type="component" value="Unassembled WGS sequence"/>
</dbReference>
<keyword evidence="6" id="KW-0206">Cytoskeleton</keyword>
<keyword evidence="4" id="KW-0963">Cytoplasm</keyword>
<evidence type="ECO:0000256" key="3">
    <source>
        <dbReference type="ARBA" id="ARBA00017206"/>
    </source>
</evidence>
<sequence>MDTDSKLKFIVKREDSNMAIDQWIEEVTNKYLTKQSSKFSYRIENMPDMDSLMQEWPAEFEQLLSGTKLPSPTDDITVDEYIGLICSLLDIPVNESRIDSLYVLFLLYSQFKNSQHFKAMKNGKDFGQSTTSQDMRRTDTLIL</sequence>
<evidence type="ECO:0000256" key="5">
    <source>
        <dbReference type="ARBA" id="ARBA00023069"/>
    </source>
</evidence>
<evidence type="ECO:0000256" key="1">
    <source>
        <dbReference type="ARBA" id="ARBA00004120"/>
    </source>
</evidence>
<dbReference type="WBParaSite" id="TMUE_2000010687.1">
    <property type="protein sequence ID" value="TMUE_2000010687.1"/>
    <property type="gene ID" value="WBGene00289477"/>
</dbReference>
<dbReference type="GO" id="GO:0042073">
    <property type="term" value="P:intraciliary transport"/>
    <property type="evidence" value="ECO:0007669"/>
    <property type="project" value="InterPro"/>
</dbReference>
<dbReference type="STRING" id="70415.A0A5S6QUW6"/>
<dbReference type="Pfam" id="PF12317">
    <property type="entry name" value="IFT46_B_C"/>
    <property type="match status" value="1"/>
</dbReference>
<dbReference type="GO" id="GO:0005815">
    <property type="term" value="C:microtubule organizing center"/>
    <property type="evidence" value="ECO:0007669"/>
    <property type="project" value="TreeGrafter"/>
</dbReference>
<comment type="subcellular location">
    <subcellularLocation>
        <location evidence="1">Cytoplasm</location>
        <location evidence="1">Cytoskeleton</location>
        <location evidence="1">Cilium basal body</location>
    </subcellularLocation>
</comment>
<feature type="compositionally biased region" description="Basic and acidic residues" evidence="8">
    <location>
        <begin position="134"/>
        <end position="143"/>
    </location>
</feature>
<keyword evidence="5" id="KW-0969">Cilium</keyword>
<dbReference type="GO" id="GO:0060271">
    <property type="term" value="P:cilium assembly"/>
    <property type="evidence" value="ECO:0007669"/>
    <property type="project" value="TreeGrafter"/>
</dbReference>
<dbReference type="AlphaFoldDB" id="A0A5S6QUW6"/>
<proteinExistence type="inferred from homology"/>
<evidence type="ECO:0000313" key="9">
    <source>
        <dbReference type="Proteomes" id="UP000046395"/>
    </source>
</evidence>
<keyword evidence="7" id="KW-0966">Cell projection</keyword>
<organism evidence="9 10">
    <name type="scientific">Trichuris muris</name>
    <name type="common">Mouse whipworm</name>
    <dbReference type="NCBI Taxonomy" id="70415"/>
    <lineage>
        <taxon>Eukaryota</taxon>
        <taxon>Metazoa</taxon>
        <taxon>Ecdysozoa</taxon>
        <taxon>Nematoda</taxon>
        <taxon>Enoplea</taxon>
        <taxon>Dorylaimia</taxon>
        <taxon>Trichinellida</taxon>
        <taxon>Trichuridae</taxon>
        <taxon>Trichuris</taxon>
    </lineage>
</organism>
<dbReference type="GO" id="GO:0031514">
    <property type="term" value="C:motile cilium"/>
    <property type="evidence" value="ECO:0007669"/>
    <property type="project" value="TreeGrafter"/>
</dbReference>